<protein>
    <recommendedName>
        <fullName evidence="3">Protein COFACTOR ASSEMBLY OF COMPLEX C SUBUNIT B CCB2, chloroplastic</fullName>
    </recommendedName>
</protein>
<dbReference type="PANTHER" id="PTHR36403:SF1">
    <property type="entry name" value="PROTEIN COFACTOR ASSEMBLY OF COMPLEX C SUBUNIT B CCB2, CHLOROPLASTIC"/>
    <property type="match status" value="1"/>
</dbReference>
<evidence type="ECO:0000313" key="2">
    <source>
        <dbReference type="Proteomes" id="UP000623129"/>
    </source>
</evidence>
<evidence type="ECO:0008006" key="3">
    <source>
        <dbReference type="Google" id="ProtNLM"/>
    </source>
</evidence>
<dbReference type="Pfam" id="PF11152">
    <property type="entry name" value="CCB2_CCB4"/>
    <property type="match status" value="1"/>
</dbReference>
<keyword evidence="2" id="KW-1185">Reference proteome</keyword>
<gene>
    <name evidence="1" type="ORF">FCM35_KLT14573</name>
</gene>
<sequence>MATTTSSSVVCSINPILPASQINPLFSFAPTTTGPLQRRLLTVSVRAQDSDGQLSQQPQQQLNLSVLRFTLGIPGLDESYLPRWIGVGFGLLVLLNHFLSSNPTSPQIRSEILGFCLAAFSAMLPYLGRFLEGVSSVNRLLLPEESKQIFILSENLSTAQREDLAWASYALLRNTNTMSVLIAVKDFLCIRGCWDTPEKVSKAAIIDQFKDQIQQAGFRGLTETLYFPRYTETQVGKILPKGVLSVVIHPIGSTSYSSESTEGLVLVASNSNYAYSDKDIAWIKSVANKFQLMAP</sequence>
<organism evidence="1 2">
    <name type="scientific">Carex littledalei</name>
    <dbReference type="NCBI Taxonomy" id="544730"/>
    <lineage>
        <taxon>Eukaryota</taxon>
        <taxon>Viridiplantae</taxon>
        <taxon>Streptophyta</taxon>
        <taxon>Embryophyta</taxon>
        <taxon>Tracheophyta</taxon>
        <taxon>Spermatophyta</taxon>
        <taxon>Magnoliopsida</taxon>
        <taxon>Liliopsida</taxon>
        <taxon>Poales</taxon>
        <taxon>Cyperaceae</taxon>
        <taxon>Cyperoideae</taxon>
        <taxon>Cariceae</taxon>
        <taxon>Carex</taxon>
        <taxon>Carex subgen. Euthyceras</taxon>
    </lineage>
</organism>
<accession>A0A833QBQ3</accession>
<proteinExistence type="predicted"/>
<dbReference type="OrthoDB" id="514937at2759"/>
<comment type="caution">
    <text evidence="1">The sequence shown here is derived from an EMBL/GenBank/DDBJ whole genome shotgun (WGS) entry which is preliminary data.</text>
</comment>
<dbReference type="InterPro" id="IPR021325">
    <property type="entry name" value="CCB2/CCB4"/>
</dbReference>
<reference evidence="1" key="1">
    <citation type="submission" date="2020-01" db="EMBL/GenBank/DDBJ databases">
        <title>Genome sequence of Kobresia littledalei, the first chromosome-level genome in the family Cyperaceae.</title>
        <authorList>
            <person name="Qu G."/>
        </authorList>
    </citation>
    <scope>NUCLEOTIDE SEQUENCE</scope>
    <source>
        <strain evidence="1">C.B.Clarke</strain>
        <tissue evidence="1">Leaf</tissue>
    </source>
</reference>
<dbReference type="InterPro" id="IPR044970">
    <property type="entry name" value="CCB2"/>
</dbReference>
<name>A0A833QBQ3_9POAL</name>
<dbReference type="Proteomes" id="UP000623129">
    <property type="component" value="Unassembled WGS sequence"/>
</dbReference>
<evidence type="ECO:0000313" key="1">
    <source>
        <dbReference type="EMBL" id="KAF3321320.1"/>
    </source>
</evidence>
<dbReference type="AlphaFoldDB" id="A0A833QBQ3"/>
<dbReference type="EMBL" id="SWLB01000027">
    <property type="protein sequence ID" value="KAF3321320.1"/>
    <property type="molecule type" value="Genomic_DNA"/>
</dbReference>
<dbReference type="GO" id="GO:0010190">
    <property type="term" value="P:cytochrome b6f complex assembly"/>
    <property type="evidence" value="ECO:0007669"/>
    <property type="project" value="InterPro"/>
</dbReference>
<dbReference type="PANTHER" id="PTHR36403">
    <property type="entry name" value="PROTEIN COFACTOR ASSEMBLY OF COMPLEX C SUBUNIT B CCB2, CHLOROPLASTIC"/>
    <property type="match status" value="1"/>
</dbReference>